<dbReference type="AlphaFoldDB" id="A0A9E7L4M5"/>
<protein>
    <submittedName>
        <fullName evidence="2">Phosphoglycerate kinase</fullName>
    </submittedName>
</protein>
<evidence type="ECO:0000313" key="3">
    <source>
        <dbReference type="Proteomes" id="UP001055439"/>
    </source>
</evidence>
<evidence type="ECO:0000313" key="1">
    <source>
        <dbReference type="EMBL" id="URE22248.1"/>
    </source>
</evidence>
<keyword evidence="2" id="KW-0418">Kinase</keyword>
<gene>
    <name evidence="1" type="ORF">MUK42_16206</name>
    <name evidence="2" type="ORF">MUK42_36822</name>
</gene>
<evidence type="ECO:0000313" key="2">
    <source>
        <dbReference type="EMBL" id="URE37865.1"/>
    </source>
</evidence>
<organism evidence="2 3">
    <name type="scientific">Musa troglodytarum</name>
    <name type="common">fe'i banana</name>
    <dbReference type="NCBI Taxonomy" id="320322"/>
    <lineage>
        <taxon>Eukaryota</taxon>
        <taxon>Viridiplantae</taxon>
        <taxon>Streptophyta</taxon>
        <taxon>Embryophyta</taxon>
        <taxon>Tracheophyta</taxon>
        <taxon>Spermatophyta</taxon>
        <taxon>Magnoliopsida</taxon>
        <taxon>Liliopsida</taxon>
        <taxon>Zingiberales</taxon>
        <taxon>Musaceae</taxon>
        <taxon>Musa</taxon>
    </lineage>
</organism>
<sequence>MTPASVPPCRPSSICWIMAPGSSSAAIWSSSTP</sequence>
<keyword evidence="3" id="KW-1185">Reference proteome</keyword>
<dbReference type="OrthoDB" id="784779at2759"/>
<name>A0A9E7L4M5_9LILI</name>
<dbReference type="EMBL" id="CP097510">
    <property type="protein sequence ID" value="URE22248.1"/>
    <property type="molecule type" value="Genomic_DNA"/>
</dbReference>
<reference evidence="2" key="1">
    <citation type="submission" date="2022-05" db="EMBL/GenBank/DDBJ databases">
        <title>The Musa troglodytarum L. genome provides insights into the mechanism of non-climacteric behaviour and enrichment of carotenoids.</title>
        <authorList>
            <person name="Wang J."/>
        </authorList>
    </citation>
    <scope>NUCLEOTIDE SEQUENCE</scope>
    <source>
        <tissue evidence="2">Leaf</tissue>
    </source>
</reference>
<accession>A0A9E7L4M5</accession>
<dbReference type="Proteomes" id="UP001055439">
    <property type="component" value="Chromosome 8"/>
</dbReference>
<keyword evidence="2" id="KW-0808">Transferase</keyword>
<proteinExistence type="predicted"/>
<dbReference type="GO" id="GO:0016301">
    <property type="term" value="F:kinase activity"/>
    <property type="evidence" value="ECO:0007669"/>
    <property type="project" value="UniProtKB-KW"/>
</dbReference>
<dbReference type="EMBL" id="CP097510">
    <property type="protein sequence ID" value="URE37865.1"/>
    <property type="molecule type" value="Genomic_DNA"/>
</dbReference>